<organism evidence="2 3">
    <name type="scientific">Limnoraphis robusta CCNP1315</name>
    <dbReference type="NCBI Taxonomy" id="3110306"/>
    <lineage>
        <taxon>Bacteria</taxon>
        <taxon>Bacillati</taxon>
        <taxon>Cyanobacteriota</taxon>
        <taxon>Cyanophyceae</taxon>
        <taxon>Oscillatoriophycideae</taxon>
        <taxon>Oscillatoriales</taxon>
        <taxon>Sirenicapillariaceae</taxon>
        <taxon>Limnoraphis</taxon>
    </lineage>
</organism>
<reference evidence="2 3" key="1">
    <citation type="submission" date="2023-12" db="EMBL/GenBank/DDBJ databases">
        <title>Baltic Sea Cyanobacteria.</title>
        <authorList>
            <person name="Delbaje E."/>
            <person name="Fewer D.P."/>
            <person name="Shishido T.K."/>
        </authorList>
    </citation>
    <scope>NUCLEOTIDE SEQUENCE [LARGE SCALE GENOMIC DNA]</scope>
    <source>
        <strain evidence="2 3">CCNP 1315</strain>
    </source>
</reference>
<accession>A0ABU5TVL8</accession>
<protein>
    <submittedName>
        <fullName evidence="2">Helix-turn-helix transcriptional regulator</fullName>
    </submittedName>
</protein>
<feature type="domain" description="HTH cro/C1-type" evidence="1">
    <location>
        <begin position="19"/>
        <end position="79"/>
    </location>
</feature>
<name>A0ABU5TVL8_9CYAN</name>
<evidence type="ECO:0000259" key="1">
    <source>
        <dbReference type="PROSITE" id="PS50943"/>
    </source>
</evidence>
<dbReference type="RefSeq" id="WP_323224871.1">
    <property type="nucleotide sequence ID" value="NZ_JAYGHT010000018.1"/>
</dbReference>
<keyword evidence="3" id="KW-1185">Reference proteome</keyword>
<dbReference type="EMBL" id="JAYGHT010000018">
    <property type="protein sequence ID" value="MEA5518947.1"/>
    <property type="molecule type" value="Genomic_DNA"/>
</dbReference>
<dbReference type="PROSITE" id="PS50943">
    <property type="entry name" value="HTH_CROC1"/>
    <property type="match status" value="1"/>
</dbReference>
<dbReference type="CDD" id="cd00093">
    <property type="entry name" value="HTH_XRE"/>
    <property type="match status" value="1"/>
</dbReference>
<dbReference type="SUPFAM" id="SSF47413">
    <property type="entry name" value="lambda repressor-like DNA-binding domains"/>
    <property type="match status" value="1"/>
</dbReference>
<dbReference type="InterPro" id="IPR010982">
    <property type="entry name" value="Lambda_DNA-bd_dom_sf"/>
</dbReference>
<comment type="caution">
    <text evidence="2">The sequence shown here is derived from an EMBL/GenBank/DDBJ whole genome shotgun (WGS) entry which is preliminary data.</text>
</comment>
<gene>
    <name evidence="2" type="ORF">VB854_08300</name>
</gene>
<dbReference type="Proteomes" id="UP001301728">
    <property type="component" value="Unassembled WGS sequence"/>
</dbReference>
<dbReference type="SMART" id="SM00530">
    <property type="entry name" value="HTH_XRE"/>
    <property type="match status" value="1"/>
</dbReference>
<dbReference type="Gene3D" id="1.10.260.40">
    <property type="entry name" value="lambda repressor-like DNA-binding domains"/>
    <property type="match status" value="1"/>
</dbReference>
<proteinExistence type="predicted"/>
<dbReference type="Pfam" id="PF12844">
    <property type="entry name" value="HTH_19"/>
    <property type="match status" value="1"/>
</dbReference>
<evidence type="ECO:0000313" key="2">
    <source>
        <dbReference type="EMBL" id="MEA5518947.1"/>
    </source>
</evidence>
<dbReference type="InterPro" id="IPR001387">
    <property type="entry name" value="Cro/C1-type_HTH"/>
</dbReference>
<evidence type="ECO:0000313" key="3">
    <source>
        <dbReference type="Proteomes" id="UP001301728"/>
    </source>
</evidence>
<sequence length="90" mass="10076">MSSISGAYMKRGNISGLRIKEARERLGWDQADLSAALNVDFQIKLDQSDISEIERLKRGVKDFELDAIARLLGVSPVWLLRGEEKDSSDP</sequence>